<proteinExistence type="predicted"/>
<keyword evidence="2" id="KW-0813">Transport</keyword>
<feature type="transmembrane region" description="Helical" evidence="7">
    <location>
        <begin position="41"/>
        <end position="59"/>
    </location>
</feature>
<feature type="transmembrane region" description="Helical" evidence="7">
    <location>
        <begin position="80"/>
        <end position="98"/>
    </location>
</feature>
<evidence type="ECO:0000256" key="4">
    <source>
        <dbReference type="ARBA" id="ARBA00022692"/>
    </source>
</evidence>
<feature type="transmembrane region" description="Helical" evidence="7">
    <location>
        <begin position="368"/>
        <end position="388"/>
    </location>
</feature>
<reference evidence="8 9" key="1">
    <citation type="journal article" date="2013" name="Int. J. Syst. Evol. Microbiol.">
        <title>Tumebacillus flagellatus sp. nov., an alpha-amylase/pullulanase-producing bacterium isolated from cassava wastewater.</title>
        <authorList>
            <person name="Wang Q."/>
            <person name="Xie N."/>
            <person name="Qin Y."/>
            <person name="Shen N."/>
            <person name="Zhu J."/>
            <person name="Mi H."/>
            <person name="Huang R."/>
        </authorList>
    </citation>
    <scope>NUCLEOTIDE SEQUENCE [LARGE SCALE GENOMIC DNA]</scope>
    <source>
        <strain evidence="8 9">GST4</strain>
    </source>
</reference>
<evidence type="ECO:0000256" key="5">
    <source>
        <dbReference type="ARBA" id="ARBA00022989"/>
    </source>
</evidence>
<accession>A0A074LX51</accession>
<keyword evidence="6 7" id="KW-0472">Membrane</keyword>
<dbReference type="OrthoDB" id="56516at2"/>
<evidence type="ECO:0000313" key="9">
    <source>
        <dbReference type="Proteomes" id="UP000027931"/>
    </source>
</evidence>
<dbReference type="Proteomes" id="UP000027931">
    <property type="component" value="Unassembled WGS sequence"/>
</dbReference>
<evidence type="ECO:0000256" key="6">
    <source>
        <dbReference type="ARBA" id="ARBA00023136"/>
    </source>
</evidence>
<dbReference type="Gene3D" id="1.20.1250.20">
    <property type="entry name" value="MFS general substrate transporter like domains"/>
    <property type="match status" value="1"/>
</dbReference>
<sequence>MYWKKPMDWMRSFPQGVPLTLLNILLMSLGFYALIPYLSYYLTHSLGWTAFLAGVLLMTRQFSQQGLTFLTGMVGDRVGYKRLMVLGMLVRGIGFAMFGLFDHPAGLLAAAAVSGLGGAMFEPTRDAALTALADPADLSRVYAARKVFAQAGLALSAPLSAMLINLDFRLLSYACGLLFFGAALLTQIRMPEVTVQSQPLPFVSMWRIVLRDRTFLLFVAVMCGHYFMSMQSFLTIPMQVVAITGDVRAVSLVNLVMATLILCLQVPVNRRLQKFELLTQMRIGLGFTACGLVVLGLASGMGLFLTGFLLFSIGTMIMEPAGSEMTARLADKEVYGTYFGFASVAMAVGGGLSQGAGGWLFQTGADQGIPMLVFLCGGVAGGLAIWGLNGLRGQAPSRVLFRFGKNTKF</sequence>
<keyword evidence="3" id="KW-1003">Cell membrane</keyword>
<comment type="subcellular location">
    <subcellularLocation>
        <location evidence="1">Cell membrane</location>
        <topology evidence="1">Multi-pass membrane protein</topology>
    </subcellularLocation>
</comment>
<feature type="transmembrane region" description="Helical" evidence="7">
    <location>
        <begin position="12"/>
        <end position="35"/>
    </location>
</feature>
<dbReference type="InterPro" id="IPR050171">
    <property type="entry name" value="MFS_Transporters"/>
</dbReference>
<feature type="transmembrane region" description="Helical" evidence="7">
    <location>
        <begin position="215"/>
        <end position="234"/>
    </location>
</feature>
<dbReference type="InterPro" id="IPR036259">
    <property type="entry name" value="MFS_trans_sf"/>
</dbReference>
<evidence type="ECO:0008006" key="10">
    <source>
        <dbReference type="Google" id="ProtNLM"/>
    </source>
</evidence>
<keyword evidence="5 7" id="KW-1133">Transmembrane helix</keyword>
<dbReference type="EMBL" id="JMIR01000003">
    <property type="protein sequence ID" value="KEO84618.1"/>
    <property type="molecule type" value="Genomic_DNA"/>
</dbReference>
<dbReference type="GO" id="GO:0005886">
    <property type="term" value="C:plasma membrane"/>
    <property type="evidence" value="ECO:0007669"/>
    <property type="project" value="UniProtKB-SubCell"/>
</dbReference>
<dbReference type="STRING" id="1157490.EL26_03625"/>
<feature type="transmembrane region" description="Helical" evidence="7">
    <location>
        <begin position="147"/>
        <end position="164"/>
    </location>
</feature>
<evidence type="ECO:0000256" key="1">
    <source>
        <dbReference type="ARBA" id="ARBA00004651"/>
    </source>
</evidence>
<keyword evidence="4 7" id="KW-0812">Transmembrane</keyword>
<feature type="transmembrane region" description="Helical" evidence="7">
    <location>
        <begin position="170"/>
        <end position="188"/>
    </location>
</feature>
<dbReference type="Pfam" id="PF07690">
    <property type="entry name" value="MFS_1"/>
    <property type="match status" value="1"/>
</dbReference>
<evidence type="ECO:0000256" key="3">
    <source>
        <dbReference type="ARBA" id="ARBA00022475"/>
    </source>
</evidence>
<name>A0A074LX51_9BACL</name>
<evidence type="ECO:0000256" key="2">
    <source>
        <dbReference type="ARBA" id="ARBA00022448"/>
    </source>
</evidence>
<dbReference type="InterPro" id="IPR011701">
    <property type="entry name" value="MFS"/>
</dbReference>
<dbReference type="RefSeq" id="WP_038084517.1">
    <property type="nucleotide sequence ID" value="NZ_JMIR01000003.1"/>
</dbReference>
<dbReference type="eggNOG" id="COG2814">
    <property type="taxonomic scope" value="Bacteria"/>
</dbReference>
<organism evidence="8 9">
    <name type="scientific">Tumebacillus flagellatus</name>
    <dbReference type="NCBI Taxonomy" id="1157490"/>
    <lineage>
        <taxon>Bacteria</taxon>
        <taxon>Bacillati</taxon>
        <taxon>Bacillota</taxon>
        <taxon>Bacilli</taxon>
        <taxon>Bacillales</taxon>
        <taxon>Alicyclobacillaceae</taxon>
        <taxon>Tumebacillus</taxon>
    </lineage>
</organism>
<evidence type="ECO:0000256" key="7">
    <source>
        <dbReference type="SAM" id="Phobius"/>
    </source>
</evidence>
<gene>
    <name evidence="8" type="ORF">EL26_03625</name>
</gene>
<feature type="transmembrane region" description="Helical" evidence="7">
    <location>
        <begin position="285"/>
        <end position="318"/>
    </location>
</feature>
<evidence type="ECO:0000313" key="8">
    <source>
        <dbReference type="EMBL" id="KEO84618.1"/>
    </source>
</evidence>
<dbReference type="AlphaFoldDB" id="A0A074LX51"/>
<dbReference type="SUPFAM" id="SSF103473">
    <property type="entry name" value="MFS general substrate transporter"/>
    <property type="match status" value="1"/>
</dbReference>
<feature type="transmembrane region" description="Helical" evidence="7">
    <location>
        <begin position="338"/>
        <end position="361"/>
    </location>
</feature>
<dbReference type="PANTHER" id="PTHR23517">
    <property type="entry name" value="RESISTANCE PROTEIN MDTM, PUTATIVE-RELATED-RELATED"/>
    <property type="match status" value="1"/>
</dbReference>
<comment type="caution">
    <text evidence="8">The sequence shown here is derived from an EMBL/GenBank/DDBJ whole genome shotgun (WGS) entry which is preliminary data.</text>
</comment>
<keyword evidence="9" id="KW-1185">Reference proteome</keyword>
<dbReference type="GO" id="GO:0022857">
    <property type="term" value="F:transmembrane transporter activity"/>
    <property type="evidence" value="ECO:0007669"/>
    <property type="project" value="InterPro"/>
</dbReference>
<dbReference type="PANTHER" id="PTHR23517:SF2">
    <property type="entry name" value="MULTIDRUG RESISTANCE PROTEIN MDTH"/>
    <property type="match status" value="1"/>
</dbReference>
<protein>
    <recommendedName>
        <fullName evidence="10">Major facilitator superfamily (MFS) profile domain-containing protein</fullName>
    </recommendedName>
</protein>
<feature type="transmembrane region" description="Helical" evidence="7">
    <location>
        <begin position="240"/>
        <end position="264"/>
    </location>
</feature>